<name>A0AAV7IMN5_COTGL</name>
<evidence type="ECO:0000313" key="2">
    <source>
        <dbReference type="EMBL" id="KAH0554094.1"/>
    </source>
</evidence>
<dbReference type="AlphaFoldDB" id="A0AAV7IMN5"/>
<accession>A0AAV7IMN5</accession>
<feature type="region of interest" description="Disordered" evidence="1">
    <location>
        <begin position="13"/>
        <end position="60"/>
    </location>
</feature>
<reference evidence="2 3" key="1">
    <citation type="journal article" date="2021" name="J. Hered.">
        <title>A chromosome-level genome assembly of the parasitoid wasp, Cotesia glomerata (Hymenoptera: Braconidae).</title>
        <authorList>
            <person name="Pinto B.J."/>
            <person name="Weis J.J."/>
            <person name="Gamble T."/>
            <person name="Ode P.J."/>
            <person name="Paul R."/>
            <person name="Zaspel J.M."/>
        </authorList>
    </citation>
    <scope>NUCLEOTIDE SEQUENCE [LARGE SCALE GENOMIC DNA]</scope>
    <source>
        <strain evidence="2">CgM1</strain>
    </source>
</reference>
<gene>
    <name evidence="2" type="ORF">KQX54_007551</name>
</gene>
<sequence length="86" mass="9355">MYVSQSIVEGVKKKGDVGDHQRADTHAGSYAAFARPPVETGARLEGESRRGSRGGTTTRATGPLIHYIMEPEVTDYIQFLGVIKSF</sequence>
<protein>
    <submittedName>
        <fullName evidence="2">Uncharacterized protein</fullName>
    </submittedName>
</protein>
<comment type="caution">
    <text evidence="2">The sequence shown here is derived from an EMBL/GenBank/DDBJ whole genome shotgun (WGS) entry which is preliminary data.</text>
</comment>
<evidence type="ECO:0000313" key="3">
    <source>
        <dbReference type="Proteomes" id="UP000826195"/>
    </source>
</evidence>
<feature type="compositionally biased region" description="Basic and acidic residues" evidence="1">
    <location>
        <begin position="13"/>
        <end position="25"/>
    </location>
</feature>
<keyword evidence="3" id="KW-1185">Reference proteome</keyword>
<dbReference type="Proteomes" id="UP000826195">
    <property type="component" value="Unassembled WGS sequence"/>
</dbReference>
<evidence type="ECO:0000256" key="1">
    <source>
        <dbReference type="SAM" id="MobiDB-lite"/>
    </source>
</evidence>
<organism evidence="2 3">
    <name type="scientific">Cotesia glomerata</name>
    <name type="common">Lepidopteran parasitic wasp</name>
    <name type="synonym">Apanteles glomeratus</name>
    <dbReference type="NCBI Taxonomy" id="32391"/>
    <lineage>
        <taxon>Eukaryota</taxon>
        <taxon>Metazoa</taxon>
        <taxon>Ecdysozoa</taxon>
        <taxon>Arthropoda</taxon>
        <taxon>Hexapoda</taxon>
        <taxon>Insecta</taxon>
        <taxon>Pterygota</taxon>
        <taxon>Neoptera</taxon>
        <taxon>Endopterygota</taxon>
        <taxon>Hymenoptera</taxon>
        <taxon>Apocrita</taxon>
        <taxon>Ichneumonoidea</taxon>
        <taxon>Braconidae</taxon>
        <taxon>Microgastrinae</taxon>
        <taxon>Cotesia</taxon>
    </lineage>
</organism>
<dbReference type="EMBL" id="JAHXZJ010001119">
    <property type="protein sequence ID" value="KAH0554094.1"/>
    <property type="molecule type" value="Genomic_DNA"/>
</dbReference>
<proteinExistence type="predicted"/>